<proteinExistence type="predicted"/>
<protein>
    <submittedName>
        <fullName evidence="2">Uncharacterized protein</fullName>
    </submittedName>
</protein>
<comment type="caution">
    <text evidence="2">The sequence shown here is derived from an EMBL/GenBank/DDBJ whole genome shotgun (WGS) entry which is preliminary data.</text>
</comment>
<evidence type="ECO:0000256" key="1">
    <source>
        <dbReference type="SAM" id="MobiDB-lite"/>
    </source>
</evidence>
<evidence type="ECO:0000313" key="2">
    <source>
        <dbReference type="EMBL" id="GAA0505868.1"/>
    </source>
</evidence>
<keyword evidence="3" id="KW-1185">Reference proteome</keyword>
<sequence>MGFSAPPPRDSRSFWSIRPLPVVDRPGESFRETVLPRFVAVAGIAIWMVEIAVPRMEATIPGELIGCARTQVVASYRVGSKARTSTHAALSSSRAGLVRRADPVR</sequence>
<gene>
    <name evidence="2" type="ORF">GCM10009533_00700</name>
</gene>
<dbReference type="EMBL" id="BAAAGS010000001">
    <property type="protein sequence ID" value="GAA0505868.1"/>
    <property type="molecule type" value="Genomic_DNA"/>
</dbReference>
<dbReference type="Proteomes" id="UP001500729">
    <property type="component" value="Unassembled WGS sequence"/>
</dbReference>
<evidence type="ECO:0000313" key="3">
    <source>
        <dbReference type="Proteomes" id="UP001500729"/>
    </source>
</evidence>
<accession>A0ABN1BUD6</accession>
<organism evidence="2 3">
    <name type="scientific">Saccharopolyspora erythraea</name>
    <name type="common">Streptomyces erythraeus</name>
    <dbReference type="NCBI Taxonomy" id="1836"/>
    <lineage>
        <taxon>Bacteria</taxon>
        <taxon>Bacillati</taxon>
        <taxon>Actinomycetota</taxon>
        <taxon>Actinomycetes</taxon>
        <taxon>Pseudonocardiales</taxon>
        <taxon>Pseudonocardiaceae</taxon>
        <taxon>Saccharopolyspora</taxon>
    </lineage>
</organism>
<reference evidence="3" key="1">
    <citation type="journal article" date="2019" name="Int. J. Syst. Evol. Microbiol.">
        <title>The Global Catalogue of Microorganisms (GCM) 10K type strain sequencing project: providing services to taxonomists for standard genome sequencing and annotation.</title>
        <authorList>
            <consortium name="The Broad Institute Genomics Platform"/>
            <consortium name="The Broad Institute Genome Sequencing Center for Infectious Disease"/>
            <person name="Wu L."/>
            <person name="Ma J."/>
        </authorList>
    </citation>
    <scope>NUCLEOTIDE SEQUENCE [LARGE SCALE GENOMIC DNA]</scope>
    <source>
        <strain evidence="3">JCM 10303</strain>
    </source>
</reference>
<feature type="region of interest" description="Disordered" evidence="1">
    <location>
        <begin position="86"/>
        <end position="105"/>
    </location>
</feature>
<name>A0ABN1BUD6_SACER</name>